<dbReference type="Proteomes" id="UP000035740">
    <property type="component" value="Unassembled WGS sequence"/>
</dbReference>
<name>A0A0J8AZK5_BETVV</name>
<sequence>GLIQITEQVHDDDIGGGHDLVRAGIAHRHSGVVHDQAPGDIGGIVVARAGDFLAAVPGRISGPDCVQDVPAHVSGAVLDIDQGRGHGRHRINRRCRHGSWNWSGGGGRVRPGAIGRNVTSQAAVLNEVSMAHMMGWWGLMAHMMGWWGLMADYAGSDHDV</sequence>
<organism evidence="1 2">
    <name type="scientific">Beta vulgaris subsp. vulgaris</name>
    <name type="common">Beet</name>
    <dbReference type="NCBI Taxonomy" id="3555"/>
    <lineage>
        <taxon>Eukaryota</taxon>
        <taxon>Viridiplantae</taxon>
        <taxon>Streptophyta</taxon>
        <taxon>Embryophyta</taxon>
        <taxon>Tracheophyta</taxon>
        <taxon>Spermatophyta</taxon>
        <taxon>Magnoliopsida</taxon>
        <taxon>eudicotyledons</taxon>
        <taxon>Gunneridae</taxon>
        <taxon>Pentapetalae</taxon>
        <taxon>Caryophyllales</taxon>
        <taxon>Chenopodiaceae</taxon>
        <taxon>Betoideae</taxon>
        <taxon>Beta</taxon>
    </lineage>
</organism>
<protein>
    <submittedName>
        <fullName evidence="1">Uncharacterized protein</fullName>
    </submittedName>
</protein>
<evidence type="ECO:0000313" key="1">
    <source>
        <dbReference type="EMBL" id="KMS94214.1"/>
    </source>
</evidence>
<dbReference type="AlphaFoldDB" id="A0A0J8AZK5"/>
<gene>
    <name evidence="1" type="ORF">BVRB_023660</name>
</gene>
<proteinExistence type="predicted"/>
<dbReference type="Gramene" id="KMS94214">
    <property type="protein sequence ID" value="KMS94214"/>
    <property type="gene ID" value="BVRB_023660"/>
</dbReference>
<keyword evidence="2" id="KW-1185">Reference proteome</keyword>
<reference evidence="1 2" key="1">
    <citation type="journal article" date="2014" name="Nature">
        <title>The genome of the recently domesticated crop plant sugar beet (Beta vulgaris).</title>
        <authorList>
            <person name="Dohm J.C."/>
            <person name="Minoche A.E."/>
            <person name="Holtgrawe D."/>
            <person name="Capella-Gutierrez S."/>
            <person name="Zakrzewski F."/>
            <person name="Tafer H."/>
            <person name="Rupp O."/>
            <person name="Sorensen T.R."/>
            <person name="Stracke R."/>
            <person name="Reinhardt R."/>
            <person name="Goesmann A."/>
            <person name="Kraft T."/>
            <person name="Schulz B."/>
            <person name="Stadler P.F."/>
            <person name="Schmidt T."/>
            <person name="Gabaldon T."/>
            <person name="Lehrach H."/>
            <person name="Weisshaar B."/>
            <person name="Himmelbauer H."/>
        </authorList>
    </citation>
    <scope>NUCLEOTIDE SEQUENCE [LARGE SCALE GENOMIC DNA]</scope>
    <source>
        <tissue evidence="1">Taproot</tissue>
    </source>
</reference>
<dbReference type="EMBL" id="KQ095254">
    <property type="protein sequence ID" value="KMS94214.1"/>
    <property type="molecule type" value="Genomic_DNA"/>
</dbReference>
<evidence type="ECO:0000313" key="2">
    <source>
        <dbReference type="Proteomes" id="UP000035740"/>
    </source>
</evidence>
<feature type="non-terminal residue" evidence="1">
    <location>
        <position position="1"/>
    </location>
</feature>
<accession>A0A0J8AZK5</accession>